<feature type="transmembrane region" description="Helical" evidence="2">
    <location>
        <begin position="20"/>
        <end position="37"/>
    </location>
</feature>
<feature type="transmembrane region" description="Helical" evidence="2">
    <location>
        <begin position="46"/>
        <end position="66"/>
    </location>
</feature>
<dbReference type="Proteomes" id="UP001596524">
    <property type="component" value="Unassembled WGS sequence"/>
</dbReference>
<evidence type="ECO:0000256" key="2">
    <source>
        <dbReference type="SAM" id="Phobius"/>
    </source>
</evidence>
<proteinExistence type="predicted"/>
<comment type="caution">
    <text evidence="3">The sequence shown here is derived from an EMBL/GenBank/DDBJ whole genome shotgun (WGS) entry which is preliminary data.</text>
</comment>
<dbReference type="RefSeq" id="WP_255889621.1">
    <property type="nucleotide sequence ID" value="NZ_JAFMZM010000002.1"/>
</dbReference>
<keyword evidence="2" id="KW-0472">Membrane</keyword>
<sequence>MLVLFTGLTIFVGEALDLEVESVALLGVATGAIVALVPDQTVSRRLAAFALGFVAAYVGYLVRAAVTPDTSAGRAVAAAFIVLLCVGVFAISVGRLPLWAALLGGASLAGAYEFTYTQAATRVLDTSVSTASALLLCIAVGFVVAAATGPSPRDPAAADPAPPSASDTDTPLNEMMETSK</sequence>
<gene>
    <name evidence="3" type="ORF">ACFQO6_04510</name>
</gene>
<keyword evidence="2" id="KW-0812">Transmembrane</keyword>
<evidence type="ECO:0008006" key="5">
    <source>
        <dbReference type="Google" id="ProtNLM"/>
    </source>
</evidence>
<protein>
    <recommendedName>
        <fullName evidence="5">DUF4203 domain-containing protein</fullName>
    </recommendedName>
</protein>
<reference evidence="4" key="1">
    <citation type="journal article" date="2019" name="Int. J. Syst. Evol. Microbiol.">
        <title>The Global Catalogue of Microorganisms (GCM) 10K type strain sequencing project: providing services to taxonomists for standard genome sequencing and annotation.</title>
        <authorList>
            <consortium name="The Broad Institute Genomics Platform"/>
            <consortium name="The Broad Institute Genome Sequencing Center for Infectious Disease"/>
            <person name="Wu L."/>
            <person name="Ma J."/>
        </authorList>
    </citation>
    <scope>NUCLEOTIDE SEQUENCE [LARGE SCALE GENOMIC DNA]</scope>
    <source>
        <strain evidence="4">FCH27</strain>
    </source>
</reference>
<feature type="compositionally biased region" description="Low complexity" evidence="1">
    <location>
        <begin position="150"/>
        <end position="171"/>
    </location>
</feature>
<evidence type="ECO:0000313" key="4">
    <source>
        <dbReference type="Proteomes" id="UP001596524"/>
    </source>
</evidence>
<evidence type="ECO:0000256" key="1">
    <source>
        <dbReference type="SAM" id="MobiDB-lite"/>
    </source>
</evidence>
<feature type="region of interest" description="Disordered" evidence="1">
    <location>
        <begin position="150"/>
        <end position="180"/>
    </location>
</feature>
<keyword evidence="2" id="KW-1133">Transmembrane helix</keyword>
<accession>A0ABW2MX01</accession>
<evidence type="ECO:0000313" key="3">
    <source>
        <dbReference type="EMBL" id="MFC7359521.1"/>
    </source>
</evidence>
<name>A0ABW2MX01_9ACTN</name>
<organism evidence="3 4">
    <name type="scientific">Nocardioides astragali</name>
    <dbReference type="NCBI Taxonomy" id="1776736"/>
    <lineage>
        <taxon>Bacteria</taxon>
        <taxon>Bacillati</taxon>
        <taxon>Actinomycetota</taxon>
        <taxon>Actinomycetes</taxon>
        <taxon>Propionibacteriales</taxon>
        <taxon>Nocardioidaceae</taxon>
        <taxon>Nocardioides</taxon>
    </lineage>
</organism>
<feature type="transmembrane region" description="Helical" evidence="2">
    <location>
        <begin position="128"/>
        <end position="147"/>
    </location>
</feature>
<feature type="transmembrane region" description="Helical" evidence="2">
    <location>
        <begin position="72"/>
        <end position="91"/>
    </location>
</feature>
<dbReference type="EMBL" id="JBHTCH010000004">
    <property type="protein sequence ID" value="MFC7359521.1"/>
    <property type="molecule type" value="Genomic_DNA"/>
</dbReference>
<keyword evidence="4" id="KW-1185">Reference proteome</keyword>